<name>A0AAN8A6U0_9SACH</name>
<keyword evidence="7" id="KW-0496">Mitochondrion</keyword>
<evidence type="ECO:0000256" key="6">
    <source>
        <dbReference type="ARBA" id="ARBA00022989"/>
    </source>
</evidence>
<dbReference type="EMBL" id="JAWIZZ010000055">
    <property type="protein sequence ID" value="KAK5774206.1"/>
    <property type="molecule type" value="Genomic_DNA"/>
</dbReference>
<comment type="function">
    <text evidence="9">Involved in the organization of the mitochondrial membranes and the global structure of the mitochondria. Also required for mitochondrial distribution and mobility as well as for the maintenance of mitochondrial DNA nucleoids structures.</text>
</comment>
<comment type="caution">
    <text evidence="11">The sequence shown here is derived from an EMBL/GenBank/DDBJ whole genome shotgun (WGS) entry which is preliminary data.</text>
</comment>
<evidence type="ECO:0000256" key="8">
    <source>
        <dbReference type="ARBA" id="ARBA00023136"/>
    </source>
</evidence>
<protein>
    <recommendedName>
        <fullName evidence="10">Mitochondrial distribution and morphology protein 32</fullName>
    </recommendedName>
</protein>
<evidence type="ECO:0000256" key="5">
    <source>
        <dbReference type="ARBA" id="ARBA00022946"/>
    </source>
</evidence>
<reference evidence="12" key="1">
    <citation type="submission" date="2023-07" db="EMBL/GenBank/DDBJ databases">
        <title>A draft genome of Kazachstania heterogenica Y-27499.</title>
        <authorList>
            <person name="Donic C."/>
            <person name="Kralova J.S."/>
            <person name="Fidel L."/>
            <person name="Ben-Dor S."/>
            <person name="Jung S."/>
        </authorList>
    </citation>
    <scope>NUCLEOTIDE SEQUENCE [LARGE SCALE GENOMIC DNA]</scope>
    <source>
        <strain evidence="12">Y27499</strain>
    </source>
</reference>
<dbReference type="Pfam" id="PF08118">
    <property type="entry name" value="MDM31_MDM32"/>
    <property type="match status" value="1"/>
</dbReference>
<dbReference type="PANTHER" id="PTHR31068">
    <property type="entry name" value="MITOCHONDRIAL DISTRIBUTION AND MORPHOLOGY PROTEIN 31"/>
    <property type="match status" value="1"/>
</dbReference>
<evidence type="ECO:0000256" key="3">
    <source>
        <dbReference type="ARBA" id="ARBA00022692"/>
    </source>
</evidence>
<keyword evidence="4" id="KW-0999">Mitochondrion inner membrane</keyword>
<evidence type="ECO:0000256" key="2">
    <source>
        <dbReference type="ARBA" id="ARBA00005687"/>
    </source>
</evidence>
<evidence type="ECO:0000256" key="9">
    <source>
        <dbReference type="ARBA" id="ARBA00025191"/>
    </source>
</evidence>
<sequence>MNAKCTKLPQYLLVNPDVTINDISVMSTIYNPISANNENKNNSATKIVSPIHSKDSNNSNKDISELSINANLNLYQKFKSNIKWILIRNKERPFSKDELGTLFSWLILSQVVWVILKTTTFVSLLLLAANTIFAKELVAETIGKLLNYFIDGIDVKFQDALIPKWKNGLIRFNNVDLQTSKDQSNNSFSFDLNFQQIEMNLSLKKWLLGKGLINNVKIYGMNGTTNIIYPNPHLNNNINKRDPTIGNTDSTTNAALNKNDVDTFLLINWFSNPYYQLNNIKIADSNITVNESYANGDPSITYKISLFNLEIPKLRFNQMIVDFLHADVISGSINNSLFTFHKRQQKIGYSNNNIQNDLGNWKRTTRLRLNSISIKDLGLYKTKSFNWMQKGNVDIVADIMLPTEDELNNSLDFFSSKHSINNNSIIINNNEEKYIVIDLKFIFKDLKAVLPINPPKLSTGEELVSLDELKPIVSYINLQRALKQFQSLSDNNNDDKITAHTILFRDSPEISIRRKRKYPDMSIIKNNSNSKHKQYINSNTNIQEKENNISKKGTSTVSISTEGYNSNVSAIPTTNATTTTTTTTTATNTSELALRVRLVRNLKSLENKILFQETGIYDQISTELYVDLIKIVEEWEYKNKEEWLKKWGNGIASQLLLYGFASPV</sequence>
<comment type="similarity">
    <text evidence="2">Belongs to the MDM31/MDM32 family.</text>
</comment>
<dbReference type="PANTHER" id="PTHR31068:SF1">
    <property type="entry name" value="MITOCHONDRIAL DISTRIBUTION AND MORPHOLOGY PROTEIN 32"/>
    <property type="match status" value="1"/>
</dbReference>
<dbReference type="GO" id="GO:0000001">
    <property type="term" value="P:mitochondrion inheritance"/>
    <property type="evidence" value="ECO:0007669"/>
    <property type="project" value="InterPro"/>
</dbReference>
<proteinExistence type="inferred from homology"/>
<dbReference type="GO" id="GO:0005743">
    <property type="term" value="C:mitochondrial inner membrane"/>
    <property type="evidence" value="ECO:0007669"/>
    <property type="project" value="UniProtKB-SubCell"/>
</dbReference>
<evidence type="ECO:0000256" key="10">
    <source>
        <dbReference type="ARBA" id="ARBA00040573"/>
    </source>
</evidence>
<dbReference type="Proteomes" id="UP001306508">
    <property type="component" value="Unassembled WGS sequence"/>
</dbReference>
<dbReference type="GO" id="GO:0007005">
    <property type="term" value="P:mitochondrion organization"/>
    <property type="evidence" value="ECO:0007669"/>
    <property type="project" value="InterPro"/>
</dbReference>
<dbReference type="AlphaFoldDB" id="A0AAN8A6U0"/>
<evidence type="ECO:0000313" key="11">
    <source>
        <dbReference type="EMBL" id="KAK5774206.1"/>
    </source>
</evidence>
<evidence type="ECO:0000256" key="4">
    <source>
        <dbReference type="ARBA" id="ARBA00022792"/>
    </source>
</evidence>
<organism evidence="11 12">
    <name type="scientific">Arxiozyma heterogenica</name>
    <dbReference type="NCBI Taxonomy" id="278026"/>
    <lineage>
        <taxon>Eukaryota</taxon>
        <taxon>Fungi</taxon>
        <taxon>Dikarya</taxon>
        <taxon>Ascomycota</taxon>
        <taxon>Saccharomycotina</taxon>
        <taxon>Saccharomycetes</taxon>
        <taxon>Saccharomycetales</taxon>
        <taxon>Saccharomycetaceae</taxon>
        <taxon>Arxiozyma</taxon>
    </lineage>
</organism>
<keyword evidence="5" id="KW-0809">Transit peptide</keyword>
<keyword evidence="6" id="KW-1133">Transmembrane helix</keyword>
<dbReference type="InterPro" id="IPR012571">
    <property type="entry name" value="Mdm31/Mdm32"/>
</dbReference>
<evidence type="ECO:0000313" key="12">
    <source>
        <dbReference type="Proteomes" id="UP001306508"/>
    </source>
</evidence>
<evidence type="ECO:0000256" key="7">
    <source>
        <dbReference type="ARBA" id="ARBA00023128"/>
    </source>
</evidence>
<keyword evidence="3" id="KW-0812">Transmembrane</keyword>
<accession>A0AAN8A6U0</accession>
<evidence type="ECO:0000256" key="1">
    <source>
        <dbReference type="ARBA" id="ARBA00004448"/>
    </source>
</evidence>
<gene>
    <name evidence="11" type="ORF">RI543_004494</name>
</gene>
<keyword evidence="12" id="KW-1185">Reference proteome</keyword>
<keyword evidence="8" id="KW-0472">Membrane</keyword>
<comment type="subcellular location">
    <subcellularLocation>
        <location evidence="1">Mitochondrion inner membrane</location>
        <topology evidence="1">Multi-pass membrane protein</topology>
    </subcellularLocation>
</comment>